<feature type="domain" description="Peptidase S11 D-alanyl-D-alanine carboxypeptidase A N-terminal" evidence="13">
    <location>
        <begin position="99"/>
        <end position="328"/>
    </location>
</feature>
<keyword evidence="4" id="KW-0133">Cell shape</keyword>
<evidence type="ECO:0000256" key="9">
    <source>
        <dbReference type="RuleBase" id="RU004016"/>
    </source>
</evidence>
<reference evidence="14 15" key="1">
    <citation type="submission" date="2020-04" db="EMBL/GenBank/DDBJ databases">
        <title>MicrobeNet Type strains.</title>
        <authorList>
            <person name="Nicholson A.C."/>
        </authorList>
    </citation>
    <scope>NUCLEOTIDE SEQUENCE [LARGE SCALE GENOMIC DNA]</scope>
    <source>
        <strain evidence="14 15">ATCC BAA-14</strain>
    </source>
</reference>
<feature type="region of interest" description="Disordered" evidence="10">
    <location>
        <begin position="39"/>
        <end position="69"/>
    </location>
</feature>
<evidence type="ECO:0000256" key="1">
    <source>
        <dbReference type="ARBA" id="ARBA00007164"/>
    </source>
</evidence>
<dbReference type="PANTHER" id="PTHR21581:SF33">
    <property type="entry name" value="D-ALANYL-D-ALANINE CARBOXYPEPTIDASE DACB"/>
    <property type="match status" value="1"/>
</dbReference>
<feature type="compositionally biased region" description="Low complexity" evidence="10">
    <location>
        <begin position="363"/>
        <end position="390"/>
    </location>
</feature>
<keyword evidence="2 12" id="KW-0732">Signal</keyword>
<dbReference type="EMBL" id="JAAXPC010000003">
    <property type="protein sequence ID" value="NKY01211.1"/>
    <property type="molecule type" value="Genomic_DNA"/>
</dbReference>
<dbReference type="Pfam" id="PF00768">
    <property type="entry name" value="Peptidase_S11"/>
    <property type="match status" value="1"/>
</dbReference>
<dbReference type="GO" id="GO:0009002">
    <property type="term" value="F:serine-type D-Ala-D-Ala carboxypeptidase activity"/>
    <property type="evidence" value="ECO:0007669"/>
    <property type="project" value="InterPro"/>
</dbReference>
<name>A0A846WLM7_9ACTN</name>
<proteinExistence type="inferred from homology"/>
<dbReference type="PRINTS" id="PR00725">
    <property type="entry name" value="DADACBPTASE1"/>
</dbReference>
<dbReference type="InterPro" id="IPR018044">
    <property type="entry name" value="Peptidase_S11"/>
</dbReference>
<evidence type="ECO:0000313" key="14">
    <source>
        <dbReference type="EMBL" id="NKY01211.1"/>
    </source>
</evidence>
<sequence>MTWGNTHLGRRIGTILAAVCAAALVSAPGAAVAVPPATPVTDQCPHRQTPPPPVDTSEVVAPGSTTPTALPVPTPAVGGERLSACGVIADPGAGPIPERLTSAAWLVADLDTGAIIAAKDPHGRYRPASTIKVLLALTVLDAGLDLDKMVVPTAEDWSQEGDSCGMGPGGHYTVRDMLSGLLIVSGNDCAHALARELGGVSSTLTKMNSLAAHLHALDTRATTPSGLDAAGMSTSPYDLALIFRAAMGNSTFREIISTPTYHFPGYPPRSDVPSDTPHPGYEMQTSDQLLLQGYPGMLGGKTGYTDDALKTFVGAARHGDKTVLIVQMYGLSTGDDNYWTQAQSLLEYGFHAPSDTRVGELVAGPNTSASTSATTASGSPASSGSSAMTTQADTARPSSAADHSTATRILVGLVVALVVVILLAAATRLVGRRRR</sequence>
<evidence type="ECO:0000256" key="5">
    <source>
        <dbReference type="ARBA" id="ARBA00022984"/>
    </source>
</evidence>
<comment type="caution">
    <text evidence="14">The sequence shown here is derived from an EMBL/GenBank/DDBJ whole genome shotgun (WGS) entry which is preliminary data.</text>
</comment>
<dbReference type="Gene3D" id="3.40.710.10">
    <property type="entry name" value="DD-peptidase/beta-lactamase superfamily"/>
    <property type="match status" value="1"/>
</dbReference>
<dbReference type="PANTHER" id="PTHR21581">
    <property type="entry name" value="D-ALANYL-D-ALANINE CARBOXYPEPTIDASE"/>
    <property type="match status" value="1"/>
</dbReference>
<comment type="similarity">
    <text evidence="1 9">Belongs to the peptidase S11 family.</text>
</comment>
<protein>
    <submittedName>
        <fullName evidence="14">D-alanyl-D-alanine carboxypeptidase</fullName>
    </submittedName>
</protein>
<gene>
    <name evidence="14" type="ORF">HGA05_06465</name>
</gene>
<feature type="chain" id="PRO_5032508830" evidence="12">
    <location>
        <begin position="34"/>
        <end position="435"/>
    </location>
</feature>
<feature type="active site" description="Proton acceptor" evidence="7">
    <location>
        <position position="132"/>
    </location>
</feature>
<keyword evidence="14" id="KW-0645">Protease</keyword>
<evidence type="ECO:0000313" key="15">
    <source>
        <dbReference type="Proteomes" id="UP000563898"/>
    </source>
</evidence>
<dbReference type="GO" id="GO:0009252">
    <property type="term" value="P:peptidoglycan biosynthetic process"/>
    <property type="evidence" value="ECO:0007669"/>
    <property type="project" value="UniProtKB-KW"/>
</dbReference>
<dbReference type="RefSeq" id="WP_006367520.1">
    <property type="nucleotide sequence ID" value="NZ_JAAXPC010000003.1"/>
</dbReference>
<dbReference type="GO" id="GO:0071555">
    <property type="term" value="P:cell wall organization"/>
    <property type="evidence" value="ECO:0007669"/>
    <property type="project" value="UniProtKB-KW"/>
</dbReference>
<keyword evidence="11" id="KW-0472">Membrane</keyword>
<dbReference type="InterPro" id="IPR001967">
    <property type="entry name" value="Peptidase_S11_N"/>
</dbReference>
<dbReference type="GO" id="GO:0008360">
    <property type="term" value="P:regulation of cell shape"/>
    <property type="evidence" value="ECO:0007669"/>
    <property type="project" value="UniProtKB-KW"/>
</dbReference>
<dbReference type="Proteomes" id="UP000563898">
    <property type="component" value="Unassembled WGS sequence"/>
</dbReference>
<evidence type="ECO:0000256" key="12">
    <source>
        <dbReference type="SAM" id="SignalP"/>
    </source>
</evidence>
<evidence type="ECO:0000256" key="3">
    <source>
        <dbReference type="ARBA" id="ARBA00022801"/>
    </source>
</evidence>
<keyword evidence="5" id="KW-0573">Peptidoglycan synthesis</keyword>
<keyword evidence="11" id="KW-0812">Transmembrane</keyword>
<keyword evidence="11" id="KW-1133">Transmembrane helix</keyword>
<keyword evidence="14" id="KW-0121">Carboxypeptidase</keyword>
<feature type="signal peptide" evidence="12">
    <location>
        <begin position="1"/>
        <end position="33"/>
    </location>
</feature>
<feature type="compositionally biased region" description="Polar residues" evidence="10">
    <location>
        <begin position="391"/>
        <end position="401"/>
    </location>
</feature>
<accession>A0A846WLM7</accession>
<evidence type="ECO:0000256" key="4">
    <source>
        <dbReference type="ARBA" id="ARBA00022960"/>
    </source>
</evidence>
<feature type="region of interest" description="Disordered" evidence="10">
    <location>
        <begin position="359"/>
        <end position="401"/>
    </location>
</feature>
<feature type="active site" description="Acyl-ester intermediate" evidence="7">
    <location>
        <position position="129"/>
    </location>
</feature>
<keyword evidence="6" id="KW-0961">Cell wall biogenesis/degradation</keyword>
<evidence type="ECO:0000259" key="13">
    <source>
        <dbReference type="Pfam" id="PF00768"/>
    </source>
</evidence>
<feature type="binding site" evidence="8">
    <location>
        <position position="301"/>
    </location>
    <ligand>
        <name>substrate</name>
    </ligand>
</feature>
<dbReference type="SUPFAM" id="SSF56601">
    <property type="entry name" value="beta-lactamase/transpeptidase-like"/>
    <property type="match status" value="1"/>
</dbReference>
<dbReference type="InterPro" id="IPR012338">
    <property type="entry name" value="Beta-lactam/transpept-like"/>
</dbReference>
<evidence type="ECO:0000256" key="11">
    <source>
        <dbReference type="SAM" id="Phobius"/>
    </source>
</evidence>
<keyword evidence="3" id="KW-0378">Hydrolase</keyword>
<feature type="transmembrane region" description="Helical" evidence="11">
    <location>
        <begin position="409"/>
        <end position="430"/>
    </location>
</feature>
<organism evidence="14 15">
    <name type="scientific">Gordonia polyisoprenivorans</name>
    <dbReference type="NCBI Taxonomy" id="84595"/>
    <lineage>
        <taxon>Bacteria</taxon>
        <taxon>Bacillati</taxon>
        <taxon>Actinomycetota</taxon>
        <taxon>Actinomycetes</taxon>
        <taxon>Mycobacteriales</taxon>
        <taxon>Gordoniaceae</taxon>
        <taxon>Gordonia</taxon>
    </lineage>
</organism>
<evidence type="ECO:0000256" key="8">
    <source>
        <dbReference type="PIRSR" id="PIRSR618044-2"/>
    </source>
</evidence>
<dbReference type="GO" id="GO:0006508">
    <property type="term" value="P:proteolysis"/>
    <property type="evidence" value="ECO:0007669"/>
    <property type="project" value="InterPro"/>
</dbReference>
<evidence type="ECO:0000256" key="6">
    <source>
        <dbReference type="ARBA" id="ARBA00023316"/>
    </source>
</evidence>
<evidence type="ECO:0000256" key="2">
    <source>
        <dbReference type="ARBA" id="ARBA00022729"/>
    </source>
</evidence>
<feature type="active site" evidence="7">
    <location>
        <position position="185"/>
    </location>
</feature>
<evidence type="ECO:0000256" key="10">
    <source>
        <dbReference type="SAM" id="MobiDB-lite"/>
    </source>
</evidence>
<dbReference type="AlphaFoldDB" id="A0A846WLM7"/>
<evidence type="ECO:0000256" key="7">
    <source>
        <dbReference type="PIRSR" id="PIRSR618044-1"/>
    </source>
</evidence>